<dbReference type="AlphaFoldDB" id="A0AAV2Q048"/>
<comment type="subcellular location">
    <subcellularLocation>
        <location evidence="1">Nucleus</location>
    </subcellularLocation>
</comment>
<evidence type="ECO:0000256" key="6">
    <source>
        <dbReference type="ARBA" id="ARBA00022833"/>
    </source>
</evidence>
<feature type="domain" description="C2H2-type" evidence="13">
    <location>
        <begin position="14"/>
        <end position="41"/>
    </location>
</feature>
<evidence type="ECO:0000256" key="4">
    <source>
        <dbReference type="ARBA" id="ARBA00022737"/>
    </source>
</evidence>
<dbReference type="SMART" id="SM00355">
    <property type="entry name" value="ZnF_C2H2"/>
    <property type="match status" value="2"/>
</dbReference>
<feature type="compositionally biased region" description="Polar residues" evidence="12">
    <location>
        <begin position="281"/>
        <end position="302"/>
    </location>
</feature>
<keyword evidence="7" id="KW-0805">Transcription regulation</keyword>
<feature type="region of interest" description="Disordered" evidence="12">
    <location>
        <begin position="139"/>
        <end position="195"/>
    </location>
</feature>
<evidence type="ECO:0000256" key="7">
    <source>
        <dbReference type="ARBA" id="ARBA00023015"/>
    </source>
</evidence>
<keyword evidence="5 11" id="KW-0863">Zinc-finger</keyword>
<keyword evidence="9" id="KW-0804">Transcription</keyword>
<evidence type="ECO:0000313" key="15">
    <source>
        <dbReference type="Proteomes" id="UP001497623"/>
    </source>
</evidence>
<evidence type="ECO:0000256" key="1">
    <source>
        <dbReference type="ARBA" id="ARBA00004123"/>
    </source>
</evidence>
<evidence type="ECO:0000313" key="14">
    <source>
        <dbReference type="EMBL" id="CAL4066313.1"/>
    </source>
</evidence>
<dbReference type="InterPro" id="IPR036236">
    <property type="entry name" value="Znf_C2H2_sf"/>
</dbReference>
<accession>A0AAV2Q048</accession>
<comment type="similarity">
    <text evidence="2">Belongs to the krueppel C2H2-type zinc-finger protein family.</text>
</comment>
<name>A0AAV2Q048_MEGNR</name>
<dbReference type="SUPFAM" id="SSF57667">
    <property type="entry name" value="beta-beta-alpha zinc fingers"/>
    <property type="match status" value="1"/>
</dbReference>
<dbReference type="PROSITE" id="PS00028">
    <property type="entry name" value="ZINC_FINGER_C2H2_1"/>
    <property type="match status" value="2"/>
</dbReference>
<feature type="non-terminal residue" evidence="14">
    <location>
        <position position="1"/>
    </location>
</feature>
<keyword evidence="6" id="KW-0862">Zinc</keyword>
<dbReference type="InterPro" id="IPR013087">
    <property type="entry name" value="Znf_C2H2_type"/>
</dbReference>
<evidence type="ECO:0000256" key="3">
    <source>
        <dbReference type="ARBA" id="ARBA00022723"/>
    </source>
</evidence>
<evidence type="ECO:0000256" key="9">
    <source>
        <dbReference type="ARBA" id="ARBA00023163"/>
    </source>
</evidence>
<evidence type="ECO:0000259" key="13">
    <source>
        <dbReference type="PROSITE" id="PS50157"/>
    </source>
</evidence>
<dbReference type="PANTHER" id="PTHR24403:SF67">
    <property type="entry name" value="FI01116P-RELATED"/>
    <property type="match status" value="1"/>
</dbReference>
<protein>
    <recommendedName>
        <fullName evidence="13">C2H2-type domain-containing protein</fullName>
    </recommendedName>
</protein>
<feature type="region of interest" description="Disordered" evidence="12">
    <location>
        <begin position="208"/>
        <end position="302"/>
    </location>
</feature>
<dbReference type="PROSITE" id="PS50157">
    <property type="entry name" value="ZINC_FINGER_C2H2_2"/>
    <property type="match status" value="2"/>
</dbReference>
<evidence type="ECO:0000256" key="11">
    <source>
        <dbReference type="PROSITE-ProRule" id="PRU00042"/>
    </source>
</evidence>
<keyword evidence="4" id="KW-0677">Repeat</keyword>
<dbReference type="FunFam" id="3.30.160.60:FF:000075">
    <property type="entry name" value="Putative zinc finger protein 536"/>
    <property type="match status" value="1"/>
</dbReference>
<keyword evidence="15" id="KW-1185">Reference proteome</keyword>
<dbReference type="PANTHER" id="PTHR24403">
    <property type="entry name" value="ZINC FINGER PROTEIN"/>
    <property type="match status" value="1"/>
</dbReference>
<keyword evidence="8" id="KW-0238">DNA-binding</keyword>
<evidence type="ECO:0000256" key="5">
    <source>
        <dbReference type="ARBA" id="ARBA00022771"/>
    </source>
</evidence>
<dbReference type="Proteomes" id="UP001497623">
    <property type="component" value="Unassembled WGS sequence"/>
</dbReference>
<feature type="compositionally biased region" description="Polar residues" evidence="12">
    <location>
        <begin position="258"/>
        <end position="274"/>
    </location>
</feature>
<dbReference type="GO" id="GO:0045944">
    <property type="term" value="P:positive regulation of transcription by RNA polymerase II"/>
    <property type="evidence" value="ECO:0007669"/>
    <property type="project" value="TreeGrafter"/>
</dbReference>
<dbReference type="InterPro" id="IPR050688">
    <property type="entry name" value="Zinc_finger/UBP_domain"/>
</dbReference>
<dbReference type="FunFam" id="3.30.160.60:FF:000045">
    <property type="entry name" value="ZFP69 zinc finger protein B"/>
    <property type="match status" value="1"/>
</dbReference>
<evidence type="ECO:0000256" key="8">
    <source>
        <dbReference type="ARBA" id="ARBA00023125"/>
    </source>
</evidence>
<organism evidence="14 15">
    <name type="scientific">Meganyctiphanes norvegica</name>
    <name type="common">Northern krill</name>
    <name type="synonym">Thysanopoda norvegica</name>
    <dbReference type="NCBI Taxonomy" id="48144"/>
    <lineage>
        <taxon>Eukaryota</taxon>
        <taxon>Metazoa</taxon>
        <taxon>Ecdysozoa</taxon>
        <taxon>Arthropoda</taxon>
        <taxon>Crustacea</taxon>
        <taxon>Multicrustacea</taxon>
        <taxon>Malacostraca</taxon>
        <taxon>Eumalacostraca</taxon>
        <taxon>Eucarida</taxon>
        <taxon>Euphausiacea</taxon>
        <taxon>Euphausiidae</taxon>
        <taxon>Meganyctiphanes</taxon>
    </lineage>
</organism>
<feature type="domain" description="C2H2-type" evidence="13">
    <location>
        <begin position="42"/>
        <end position="69"/>
    </location>
</feature>
<keyword evidence="3" id="KW-0479">Metal-binding</keyword>
<dbReference type="Gene3D" id="3.30.160.60">
    <property type="entry name" value="Classic Zinc Finger"/>
    <property type="match status" value="2"/>
</dbReference>
<dbReference type="Pfam" id="PF00096">
    <property type="entry name" value="zf-C2H2"/>
    <property type="match status" value="2"/>
</dbReference>
<dbReference type="GO" id="GO:0005634">
    <property type="term" value="C:nucleus"/>
    <property type="evidence" value="ECO:0007669"/>
    <property type="project" value="UniProtKB-SubCell"/>
</dbReference>
<keyword evidence="10" id="KW-0539">Nucleus</keyword>
<gene>
    <name evidence="14" type="ORF">MNOR_LOCUS5560</name>
</gene>
<reference evidence="14 15" key="1">
    <citation type="submission" date="2024-05" db="EMBL/GenBank/DDBJ databases">
        <authorList>
            <person name="Wallberg A."/>
        </authorList>
    </citation>
    <scope>NUCLEOTIDE SEQUENCE [LARGE SCALE GENOMIC DNA]</scope>
</reference>
<feature type="compositionally biased region" description="Low complexity" evidence="12">
    <location>
        <begin position="233"/>
        <end position="257"/>
    </location>
</feature>
<evidence type="ECO:0000256" key="2">
    <source>
        <dbReference type="ARBA" id="ARBA00006991"/>
    </source>
</evidence>
<dbReference type="EMBL" id="CAXKWB010002162">
    <property type="protein sequence ID" value="CAL4066313.1"/>
    <property type="molecule type" value="Genomic_DNA"/>
</dbReference>
<evidence type="ECO:0000256" key="10">
    <source>
        <dbReference type="ARBA" id="ARBA00023242"/>
    </source>
</evidence>
<sequence>NEVWTAYQGAGVGVACPFCGKVFHQRYSFVNHYRTHTGLKPFVCPYCNHGFIQKGNLKTHILRHHSKTDGDPKSSFPSTFIPRKTSKTLITALPSPILPPPGSILSSNVSPTNIPFSNLQVALPNLPITPTTIPISAFPHSHLHNSNPTPTLAPPRSFSPTGLLHNISPVAPSSPSPDSRPSFFESPSRNDTPPLSLVIYSRELREESRGSDALSPESRSEFLRVDQSPARSTTPLQLQQQLPQAPATPAQLLPHTTDTNLPSCSPKESVQSEQTGRKTPHTNFSYYDSQIDTGDSQIDTGDSQIVTGKTCNTDMD</sequence>
<dbReference type="GO" id="GO:0003677">
    <property type="term" value="F:DNA binding"/>
    <property type="evidence" value="ECO:0007669"/>
    <property type="project" value="UniProtKB-KW"/>
</dbReference>
<evidence type="ECO:0000256" key="12">
    <source>
        <dbReference type="SAM" id="MobiDB-lite"/>
    </source>
</evidence>
<proteinExistence type="inferred from homology"/>
<feature type="compositionally biased region" description="Low complexity" evidence="12">
    <location>
        <begin position="168"/>
        <end position="187"/>
    </location>
</feature>
<feature type="non-terminal residue" evidence="14">
    <location>
        <position position="316"/>
    </location>
</feature>
<comment type="caution">
    <text evidence="14">The sequence shown here is derived from an EMBL/GenBank/DDBJ whole genome shotgun (WGS) entry which is preliminary data.</text>
</comment>
<dbReference type="GO" id="GO:0008270">
    <property type="term" value="F:zinc ion binding"/>
    <property type="evidence" value="ECO:0007669"/>
    <property type="project" value="UniProtKB-KW"/>
</dbReference>